<evidence type="ECO:0000313" key="2">
    <source>
        <dbReference type="EMBL" id="GEN72338.1"/>
    </source>
</evidence>
<dbReference type="OrthoDB" id="1274632at2"/>
<keyword evidence="1" id="KW-0812">Transmembrane</keyword>
<reference evidence="2 3" key="1">
    <citation type="submission" date="2019-07" db="EMBL/GenBank/DDBJ databases">
        <title>Whole genome shotgun sequence of Chryseobacterium lathyri NBRC 105250.</title>
        <authorList>
            <person name="Hosoyama A."/>
            <person name="Uohara A."/>
            <person name="Ohji S."/>
            <person name="Ichikawa N."/>
        </authorList>
    </citation>
    <scope>NUCLEOTIDE SEQUENCE [LARGE SCALE GENOMIC DNA]</scope>
    <source>
        <strain evidence="2 3">NBRC 105250</strain>
    </source>
</reference>
<dbReference type="InterPro" id="IPR049458">
    <property type="entry name" value="EpsG-like"/>
</dbReference>
<gene>
    <name evidence="2" type="ORF">CLA01_24100</name>
</gene>
<dbReference type="EMBL" id="BJYI01000007">
    <property type="protein sequence ID" value="GEN72338.1"/>
    <property type="molecule type" value="Genomic_DNA"/>
</dbReference>
<feature type="transmembrane region" description="Helical" evidence="1">
    <location>
        <begin position="148"/>
        <end position="174"/>
    </location>
</feature>
<dbReference type="Pfam" id="PF14897">
    <property type="entry name" value="EpsG"/>
    <property type="match status" value="1"/>
</dbReference>
<evidence type="ECO:0000256" key="1">
    <source>
        <dbReference type="SAM" id="Phobius"/>
    </source>
</evidence>
<evidence type="ECO:0000313" key="3">
    <source>
        <dbReference type="Proteomes" id="UP000321150"/>
    </source>
</evidence>
<organism evidence="2 3">
    <name type="scientific">Chryseobacterium lathyri</name>
    <dbReference type="NCBI Taxonomy" id="395933"/>
    <lineage>
        <taxon>Bacteria</taxon>
        <taxon>Pseudomonadati</taxon>
        <taxon>Bacteroidota</taxon>
        <taxon>Flavobacteriia</taxon>
        <taxon>Flavobacteriales</taxon>
        <taxon>Weeksellaceae</taxon>
        <taxon>Chryseobacterium group</taxon>
        <taxon>Chryseobacterium</taxon>
    </lineage>
</organism>
<protein>
    <recommendedName>
        <fullName evidence="4">EpsG family protein</fullName>
    </recommendedName>
</protein>
<comment type="caution">
    <text evidence="2">The sequence shown here is derived from an EMBL/GenBank/DDBJ whole genome shotgun (WGS) entry which is preliminary data.</text>
</comment>
<feature type="transmembrane region" description="Helical" evidence="1">
    <location>
        <begin position="81"/>
        <end position="100"/>
    </location>
</feature>
<name>A0A511YAV9_9FLAO</name>
<dbReference type="Proteomes" id="UP000321150">
    <property type="component" value="Unassembled WGS sequence"/>
</dbReference>
<feature type="transmembrane region" description="Helical" evidence="1">
    <location>
        <begin position="286"/>
        <end position="305"/>
    </location>
</feature>
<feature type="transmembrane region" description="Helical" evidence="1">
    <location>
        <begin position="312"/>
        <end position="330"/>
    </location>
</feature>
<sequence>MIFAIFVFLLLLCIIFPKSKIIAGCVFLFIWQLWGWNSWNGDYEQYEYFYNTIGKFGLDVIDVEKGYAIFNSFIYSLGLDFQGFMIVYSFLILGIILYFTTISPYPAAFAILYFIIFIMDYVFMRNYMTNALFFLFLTLVFNNSKYLILKSVILLLLAFTFHNTGVFYFTFLLVLRTKMSIKKLSLLILGIIILLATSMTIFISFIGNKLIAGKILYYATGDSPIGPAASHAVIVFALLLFSYYTRNKQLDLSLEKERIIILFQKVNIITLIYIPLYFFIPDFGRFFRVLFPIELFFILYLFYCYKKINLRVILGLILIGMYSIILYQFLSSTLKWTYYPLFESNLIYSSP</sequence>
<proteinExistence type="predicted"/>
<feature type="transmembrane region" description="Helical" evidence="1">
    <location>
        <begin position="259"/>
        <end position="280"/>
    </location>
</feature>
<dbReference type="AlphaFoldDB" id="A0A511YAV9"/>
<feature type="transmembrane region" description="Helical" evidence="1">
    <location>
        <begin position="186"/>
        <end position="208"/>
    </location>
</feature>
<accession>A0A511YAV9</accession>
<feature type="transmembrane region" description="Helical" evidence="1">
    <location>
        <begin position="228"/>
        <end position="247"/>
    </location>
</feature>
<keyword evidence="1" id="KW-0472">Membrane</keyword>
<dbReference type="RefSeq" id="WP_111956574.1">
    <property type="nucleotide sequence ID" value="NZ_BJYI01000007.1"/>
</dbReference>
<keyword evidence="1" id="KW-1133">Transmembrane helix</keyword>
<evidence type="ECO:0008006" key="4">
    <source>
        <dbReference type="Google" id="ProtNLM"/>
    </source>
</evidence>